<dbReference type="EnsemblMetazoa" id="ASIC007475-RA">
    <property type="protein sequence ID" value="ASIC007475-PA"/>
    <property type="gene ID" value="ASIC007475"/>
</dbReference>
<gene>
    <name evidence="1" type="ORF">ZHAS_00007475</name>
</gene>
<accession>A0A084VPX3</accession>
<dbReference type="EMBL" id="KE525001">
    <property type="protein sequence ID" value="KFB40017.1"/>
    <property type="molecule type" value="Genomic_DNA"/>
</dbReference>
<name>A0A084VPX3_ANOSI</name>
<evidence type="ECO:0000313" key="3">
    <source>
        <dbReference type="Proteomes" id="UP000030765"/>
    </source>
</evidence>
<dbReference type="Proteomes" id="UP000030765">
    <property type="component" value="Unassembled WGS sequence"/>
</dbReference>
<protein>
    <submittedName>
        <fullName evidence="1">AGAP006406-PA-like protein</fullName>
    </submittedName>
</protein>
<dbReference type="OMA" id="VENWMEN"/>
<evidence type="ECO:0000313" key="2">
    <source>
        <dbReference type="EnsemblMetazoa" id="ASIC007475-PA"/>
    </source>
</evidence>
<reference evidence="1 3" key="1">
    <citation type="journal article" date="2014" name="BMC Genomics">
        <title>Genome sequence of Anopheles sinensis provides insight into genetics basis of mosquito competence for malaria parasites.</title>
        <authorList>
            <person name="Zhou D."/>
            <person name="Zhang D."/>
            <person name="Ding G."/>
            <person name="Shi L."/>
            <person name="Hou Q."/>
            <person name="Ye Y."/>
            <person name="Xu Y."/>
            <person name="Zhou H."/>
            <person name="Xiong C."/>
            <person name="Li S."/>
            <person name="Yu J."/>
            <person name="Hong S."/>
            <person name="Yu X."/>
            <person name="Zou P."/>
            <person name="Chen C."/>
            <person name="Chang X."/>
            <person name="Wang W."/>
            <person name="Lv Y."/>
            <person name="Sun Y."/>
            <person name="Ma L."/>
            <person name="Shen B."/>
            <person name="Zhu C."/>
        </authorList>
    </citation>
    <scope>NUCLEOTIDE SEQUENCE [LARGE SCALE GENOMIC DNA]</scope>
</reference>
<dbReference type="AlphaFoldDB" id="A0A084VPX3"/>
<proteinExistence type="predicted"/>
<dbReference type="EMBL" id="ATLV01015067">
    <property type="status" value="NOT_ANNOTATED_CDS"/>
    <property type="molecule type" value="Genomic_DNA"/>
</dbReference>
<organism evidence="1">
    <name type="scientific">Anopheles sinensis</name>
    <name type="common">Mosquito</name>
    <dbReference type="NCBI Taxonomy" id="74873"/>
    <lineage>
        <taxon>Eukaryota</taxon>
        <taxon>Metazoa</taxon>
        <taxon>Ecdysozoa</taxon>
        <taxon>Arthropoda</taxon>
        <taxon>Hexapoda</taxon>
        <taxon>Insecta</taxon>
        <taxon>Pterygota</taxon>
        <taxon>Neoptera</taxon>
        <taxon>Endopterygota</taxon>
        <taxon>Diptera</taxon>
        <taxon>Nematocera</taxon>
        <taxon>Culicoidea</taxon>
        <taxon>Culicidae</taxon>
        <taxon>Anophelinae</taxon>
        <taxon>Anopheles</taxon>
    </lineage>
</organism>
<dbReference type="VEuPathDB" id="VectorBase:ASIS001445"/>
<dbReference type="OrthoDB" id="6755972at2759"/>
<dbReference type="VEuPathDB" id="VectorBase:ASIC007475"/>
<sequence length="374" mass="43043">MNNSNPAASVDKSRVDGYVSPMATTASKIRIRPSRYERSDPTNRNETCRMVDDFERNFITLLKRNPIDRRVDQSLSHRLAERTNRCIEAVKRKDLPSSPFGWHRENARVGDGAEDGVSQLDRIAVQMQVTIEPKSKPRPLPPRVEGWMGNFLRKPTRKRILWRSKLYEKESGNREPPERAEQQMDAGVDDFVRWLNGLGAERSTLTKDIVKQLFSSNSADDTSRALNIAPKEIRAVPESVAAEWSLPQMGLENRIAEVHSRNRKWSAKGTGPRIAFGRALPWQLRSVGETLDGGEDVERPDVPEDLMSLKRLFRDICHLRSVKYLVDYLNERPALPRPRFLQEKGLFHRREVVQPVPFYRKILSQKSIEQSIRN</sequence>
<reference evidence="2" key="2">
    <citation type="submission" date="2020-05" db="UniProtKB">
        <authorList>
            <consortium name="EnsemblMetazoa"/>
        </authorList>
    </citation>
    <scope>IDENTIFICATION</scope>
</reference>
<keyword evidence="3" id="KW-1185">Reference proteome</keyword>
<evidence type="ECO:0000313" key="1">
    <source>
        <dbReference type="EMBL" id="KFB40017.1"/>
    </source>
</evidence>